<dbReference type="AlphaFoldDB" id="A0AAD7M7T6"/>
<dbReference type="Gene3D" id="2.60.120.260">
    <property type="entry name" value="Galactose-binding domain-like"/>
    <property type="match status" value="2"/>
</dbReference>
<evidence type="ECO:0000313" key="4">
    <source>
        <dbReference type="Proteomes" id="UP001221757"/>
    </source>
</evidence>
<name>A0AAD7M7T6_MYCRO</name>
<proteinExistence type="predicted"/>
<protein>
    <recommendedName>
        <fullName evidence="5">Glycoside hydrolase family 78 protein</fullName>
    </recommendedName>
</protein>
<evidence type="ECO:0000313" key="3">
    <source>
        <dbReference type="EMBL" id="KAJ7704965.1"/>
    </source>
</evidence>
<feature type="signal peptide" evidence="2">
    <location>
        <begin position="1"/>
        <end position="28"/>
    </location>
</feature>
<feature type="compositionally biased region" description="Low complexity" evidence="1">
    <location>
        <begin position="416"/>
        <end position="429"/>
    </location>
</feature>
<sequence length="462" mass="47520">MFLSALNSARFVFAWTVVVLSLPSLVQSYTIGKRDAVLDNNLSVASWIWLPEPNLLTTAPTGSVALIKTFATPAGKAATSALITITVDNNFTLWVNGQPIGYNGDHGFQSAQEFSAQLNASANVFSVLGVNVASADTPGANNPAGLLASIRINYSDGSNETVLSDDTWLASGTIPADFPLPADFSQFVPAEVATIYGTGPWGQSVSISIPASNALDLTGSTWIWSSPDAAIDAPAGIVGFRKTLAAPAGKTAAWATVLLSVDNSFQLYVNKQFVGSPPFDSNAAGSAESWVFAQRFNVSLVPTANTFTVFAQNFPPQAGTSGTTSSAGFIAAIQTHYTDGTTDTVTTDATWLTGPFTSATAFLGAADSALVAATAQGAFGMAPWNKIGVADALNVLLILGNNAVVPPPSAAPLPAPTTTLPTSTPTNSPQAQNAPAGSGAHGGPTARIAPLFFVLVCFVVML</sequence>
<comment type="caution">
    <text evidence="3">The sequence shown here is derived from an EMBL/GenBank/DDBJ whole genome shotgun (WGS) entry which is preliminary data.</text>
</comment>
<dbReference type="EMBL" id="JARKIE010000009">
    <property type="protein sequence ID" value="KAJ7704965.1"/>
    <property type="molecule type" value="Genomic_DNA"/>
</dbReference>
<reference evidence="3" key="1">
    <citation type="submission" date="2023-03" db="EMBL/GenBank/DDBJ databases">
        <title>Massive genome expansion in bonnet fungi (Mycena s.s.) driven by repeated elements and novel gene families across ecological guilds.</title>
        <authorList>
            <consortium name="Lawrence Berkeley National Laboratory"/>
            <person name="Harder C.B."/>
            <person name="Miyauchi S."/>
            <person name="Viragh M."/>
            <person name="Kuo A."/>
            <person name="Thoen E."/>
            <person name="Andreopoulos B."/>
            <person name="Lu D."/>
            <person name="Skrede I."/>
            <person name="Drula E."/>
            <person name="Henrissat B."/>
            <person name="Morin E."/>
            <person name="Kohler A."/>
            <person name="Barry K."/>
            <person name="LaButti K."/>
            <person name="Morin E."/>
            <person name="Salamov A."/>
            <person name="Lipzen A."/>
            <person name="Mereny Z."/>
            <person name="Hegedus B."/>
            <person name="Baldrian P."/>
            <person name="Stursova M."/>
            <person name="Weitz H."/>
            <person name="Taylor A."/>
            <person name="Grigoriev I.V."/>
            <person name="Nagy L.G."/>
            <person name="Martin F."/>
            <person name="Kauserud H."/>
        </authorList>
    </citation>
    <scope>NUCLEOTIDE SEQUENCE</scope>
    <source>
        <strain evidence="3">CBHHK067</strain>
    </source>
</reference>
<evidence type="ECO:0008006" key="5">
    <source>
        <dbReference type="Google" id="ProtNLM"/>
    </source>
</evidence>
<accession>A0AAD7M7T6</accession>
<feature type="region of interest" description="Disordered" evidence="1">
    <location>
        <begin position="410"/>
        <end position="441"/>
    </location>
</feature>
<evidence type="ECO:0000256" key="2">
    <source>
        <dbReference type="SAM" id="SignalP"/>
    </source>
</evidence>
<dbReference type="Proteomes" id="UP001221757">
    <property type="component" value="Unassembled WGS sequence"/>
</dbReference>
<keyword evidence="2" id="KW-0732">Signal</keyword>
<evidence type="ECO:0000256" key="1">
    <source>
        <dbReference type="SAM" id="MobiDB-lite"/>
    </source>
</evidence>
<keyword evidence="4" id="KW-1185">Reference proteome</keyword>
<gene>
    <name evidence="3" type="ORF">B0H17DRAFT_697773</name>
</gene>
<organism evidence="3 4">
    <name type="scientific">Mycena rosella</name>
    <name type="common">Pink bonnet</name>
    <name type="synonym">Agaricus rosellus</name>
    <dbReference type="NCBI Taxonomy" id="1033263"/>
    <lineage>
        <taxon>Eukaryota</taxon>
        <taxon>Fungi</taxon>
        <taxon>Dikarya</taxon>
        <taxon>Basidiomycota</taxon>
        <taxon>Agaricomycotina</taxon>
        <taxon>Agaricomycetes</taxon>
        <taxon>Agaricomycetidae</taxon>
        <taxon>Agaricales</taxon>
        <taxon>Marasmiineae</taxon>
        <taxon>Mycenaceae</taxon>
        <taxon>Mycena</taxon>
    </lineage>
</organism>
<feature type="chain" id="PRO_5041976957" description="Glycoside hydrolase family 78 protein" evidence="2">
    <location>
        <begin position="29"/>
        <end position="462"/>
    </location>
</feature>